<dbReference type="PANTHER" id="PTHR42815">
    <property type="entry name" value="FAD-BINDING, PUTATIVE (AFU_ORTHOLOGUE AFUA_6G07600)-RELATED"/>
    <property type="match status" value="1"/>
</dbReference>
<gene>
    <name evidence="2" type="ORF">N7541_009124</name>
</gene>
<dbReference type="InterPro" id="IPR039261">
    <property type="entry name" value="FNR_nucleotide-bd"/>
</dbReference>
<evidence type="ECO:0000259" key="1">
    <source>
        <dbReference type="PROSITE" id="PS51384"/>
    </source>
</evidence>
<reference evidence="2" key="2">
    <citation type="journal article" date="2023" name="IMA Fungus">
        <title>Comparative genomic study of the Penicillium genus elucidates a diverse pangenome and 15 lateral gene transfer events.</title>
        <authorList>
            <person name="Petersen C."/>
            <person name="Sorensen T."/>
            <person name="Nielsen M.R."/>
            <person name="Sondergaard T.E."/>
            <person name="Sorensen J.L."/>
            <person name="Fitzpatrick D.A."/>
            <person name="Frisvad J.C."/>
            <person name="Nielsen K.L."/>
        </authorList>
    </citation>
    <scope>NUCLEOTIDE SEQUENCE</scope>
    <source>
        <strain evidence="2">IBT 35675</strain>
    </source>
</reference>
<reference evidence="2" key="1">
    <citation type="submission" date="2022-12" db="EMBL/GenBank/DDBJ databases">
        <authorList>
            <person name="Petersen C."/>
        </authorList>
    </citation>
    <scope>NUCLEOTIDE SEQUENCE</scope>
    <source>
        <strain evidence="2">IBT 35675</strain>
    </source>
</reference>
<dbReference type="PROSITE" id="PS51384">
    <property type="entry name" value="FAD_FR"/>
    <property type="match status" value="1"/>
</dbReference>
<accession>A0A9W9UL46</accession>
<dbReference type="PANTHER" id="PTHR42815:SF2">
    <property type="entry name" value="FAD-BINDING, PUTATIVE (AFU_ORTHOLOGUE AFUA_6G07600)-RELATED"/>
    <property type="match status" value="1"/>
</dbReference>
<dbReference type="Proteomes" id="UP001148299">
    <property type="component" value="Unassembled WGS sequence"/>
</dbReference>
<keyword evidence="3" id="KW-1185">Reference proteome</keyword>
<dbReference type="GO" id="GO:0016491">
    <property type="term" value="F:oxidoreductase activity"/>
    <property type="evidence" value="ECO:0007669"/>
    <property type="project" value="InterPro"/>
</dbReference>
<dbReference type="CDD" id="cd06197">
    <property type="entry name" value="FNR_like_2"/>
    <property type="match status" value="1"/>
</dbReference>
<comment type="caution">
    <text evidence="2">The sequence shown here is derived from an EMBL/GenBank/DDBJ whole genome shotgun (WGS) entry which is preliminary data.</text>
</comment>
<dbReference type="Gene3D" id="2.40.30.10">
    <property type="entry name" value="Translation factors"/>
    <property type="match status" value="1"/>
</dbReference>
<organism evidence="2 3">
    <name type="scientific">Penicillium brevicompactum</name>
    <dbReference type="NCBI Taxonomy" id="5074"/>
    <lineage>
        <taxon>Eukaryota</taxon>
        <taxon>Fungi</taxon>
        <taxon>Dikarya</taxon>
        <taxon>Ascomycota</taxon>
        <taxon>Pezizomycotina</taxon>
        <taxon>Eurotiomycetes</taxon>
        <taxon>Eurotiomycetidae</taxon>
        <taxon>Eurotiales</taxon>
        <taxon>Aspergillaceae</taxon>
        <taxon>Penicillium</taxon>
    </lineage>
</organism>
<name>A0A9W9UL46_PENBR</name>
<dbReference type="SUPFAM" id="SSF63380">
    <property type="entry name" value="Riboflavin synthase domain-like"/>
    <property type="match status" value="1"/>
</dbReference>
<proteinExistence type="predicted"/>
<dbReference type="SUPFAM" id="SSF52343">
    <property type="entry name" value="Ferredoxin reductase-like, C-terminal NADP-linked domain"/>
    <property type="match status" value="1"/>
</dbReference>
<evidence type="ECO:0000313" key="2">
    <source>
        <dbReference type="EMBL" id="KAJ5346642.1"/>
    </source>
</evidence>
<dbReference type="EMBL" id="JAPZBR010000007">
    <property type="protein sequence ID" value="KAJ5346642.1"/>
    <property type="molecule type" value="Genomic_DNA"/>
</dbReference>
<sequence>MMASLLTKTVPWHEGEEKVQRLLQVPERDNPTTPCLSPGAGFLVQQAPLLALGTLDSEGRPWSTIWGGTEGFAAPVAETSIGLRTQIDTKYDPVAQSLLGNWDDQHDNYLGKMVSGLAIDLEHRKRVKLYGRMESGSMSHTDPGQAQLVVHIEESMGNCPKYLNKKHIVPAKPDPILISDLPQLIPAAVELLARADTMFVSSSRGTINMDTNIRGGPPGFVRVQSNESSGAVLVYPEYSGNRLYQTLGNLQITPLAGYVVPDFENGNVLYLTGRTELLVGKAASAVLPRSNLAIRVTIDAAFFVQNGLAFRGIPGELSPYNPSVRYFIGERQIPSAQEGSVSDATATMIKKESITPSIKRFRFQISSGHPASWTAGQYATLSFQEELDMGYSHMRDSDPTSLNDDFVRTFTVSSYPGQDIPKDQFEMMIRRNGPVTDYLFQVNERAGLEVPLKGFGGSFRISTAEGITPFIAGGIGITPLLAQLPDLDLSRLRLFWSVPVQDIGLVRDTFQRWPQLPMSTTLFITGAGLDGADRRVWDGLPSETQLVRRRMQAEDLDLTLADRWYLCAGVALKRMVLNWLAGKTVIYEDFNY</sequence>
<dbReference type="AlphaFoldDB" id="A0A9W9UL46"/>
<evidence type="ECO:0000313" key="3">
    <source>
        <dbReference type="Proteomes" id="UP001148299"/>
    </source>
</evidence>
<protein>
    <submittedName>
        <fullName evidence="2">Riboflavin synthase-like beta-barrel</fullName>
    </submittedName>
</protein>
<dbReference type="InterPro" id="IPR017927">
    <property type="entry name" value="FAD-bd_FR_type"/>
</dbReference>
<dbReference type="InterPro" id="IPR017938">
    <property type="entry name" value="Riboflavin_synthase-like_b-brl"/>
</dbReference>
<feature type="domain" description="FAD-binding FR-type" evidence="1">
    <location>
        <begin position="341"/>
        <end position="462"/>
    </location>
</feature>